<evidence type="ECO:0000313" key="6">
    <source>
        <dbReference type="EMBL" id="OYV03150.1"/>
    </source>
</evidence>
<evidence type="ECO:0008006" key="8">
    <source>
        <dbReference type="Google" id="ProtNLM"/>
    </source>
</evidence>
<comment type="caution">
    <text evidence="6">The sequence shown here is derived from an EMBL/GenBank/DDBJ whole genome shotgun (WGS) entry which is preliminary data.</text>
</comment>
<feature type="transmembrane region" description="Helical" evidence="5">
    <location>
        <begin position="213"/>
        <end position="241"/>
    </location>
</feature>
<feature type="transmembrane region" description="Helical" evidence="5">
    <location>
        <begin position="7"/>
        <end position="28"/>
    </location>
</feature>
<dbReference type="InterPro" id="IPR000537">
    <property type="entry name" value="UbiA_prenyltransferase"/>
</dbReference>
<feature type="transmembrane region" description="Helical" evidence="5">
    <location>
        <begin position="40"/>
        <end position="58"/>
    </location>
</feature>
<keyword evidence="2 5" id="KW-0812">Transmembrane</keyword>
<gene>
    <name evidence="6" type="ORF">CGW93_02275</name>
</gene>
<dbReference type="InterPro" id="IPR044878">
    <property type="entry name" value="UbiA_sf"/>
</dbReference>
<comment type="subcellular location">
    <subcellularLocation>
        <location evidence="1">Membrane</location>
        <topology evidence="1">Multi-pass membrane protein</topology>
    </subcellularLocation>
</comment>
<dbReference type="GO" id="GO:0016020">
    <property type="term" value="C:membrane"/>
    <property type="evidence" value="ECO:0007669"/>
    <property type="project" value="UniProtKB-SubCell"/>
</dbReference>
<dbReference type="Pfam" id="PF01040">
    <property type="entry name" value="UbiA"/>
    <property type="match status" value="1"/>
</dbReference>
<feature type="transmembrane region" description="Helical" evidence="5">
    <location>
        <begin position="79"/>
        <end position="102"/>
    </location>
</feature>
<proteinExistence type="predicted"/>
<evidence type="ECO:0000313" key="7">
    <source>
        <dbReference type="Proteomes" id="UP000216312"/>
    </source>
</evidence>
<feature type="transmembrane region" description="Helical" evidence="5">
    <location>
        <begin position="108"/>
        <end position="125"/>
    </location>
</feature>
<dbReference type="GO" id="GO:0016765">
    <property type="term" value="F:transferase activity, transferring alkyl or aryl (other than methyl) groups"/>
    <property type="evidence" value="ECO:0007669"/>
    <property type="project" value="InterPro"/>
</dbReference>
<dbReference type="AlphaFoldDB" id="A0A257LUP6"/>
<dbReference type="Proteomes" id="UP000216312">
    <property type="component" value="Unassembled WGS sequence"/>
</dbReference>
<keyword evidence="4 5" id="KW-0472">Membrane</keyword>
<feature type="transmembrane region" description="Helical" evidence="5">
    <location>
        <begin position="261"/>
        <end position="283"/>
    </location>
</feature>
<dbReference type="Gene3D" id="1.10.357.140">
    <property type="entry name" value="UbiA prenyltransferase"/>
    <property type="match status" value="1"/>
</dbReference>
<organism evidence="6 7">
    <name type="scientific">candidate division WOR-3 bacterium 4484_18</name>
    <dbReference type="NCBI Taxonomy" id="2020626"/>
    <lineage>
        <taxon>Bacteria</taxon>
        <taxon>Bacteria division WOR-3</taxon>
    </lineage>
</organism>
<protein>
    <recommendedName>
        <fullName evidence="8">Prenyltransferase</fullName>
    </recommendedName>
</protein>
<keyword evidence="3 5" id="KW-1133">Transmembrane helix</keyword>
<reference evidence="7" key="1">
    <citation type="submission" date="2017-07" db="EMBL/GenBank/DDBJ databases">
        <title>Novel pathways for hydrocarbon cycling and metabolic interdependencies in hydrothermal sediment communities.</title>
        <authorList>
            <person name="Dombrowski N."/>
            <person name="Seitz K."/>
            <person name="Teske A."/>
            <person name="Baker B."/>
        </authorList>
    </citation>
    <scope>NUCLEOTIDE SEQUENCE [LARGE SCALE GENOMIC DNA]</scope>
</reference>
<feature type="transmembrane region" description="Helical" evidence="5">
    <location>
        <begin position="161"/>
        <end position="181"/>
    </location>
</feature>
<accession>A0A257LUP6</accession>
<evidence type="ECO:0000256" key="3">
    <source>
        <dbReference type="ARBA" id="ARBA00022989"/>
    </source>
</evidence>
<dbReference type="CDD" id="cd13956">
    <property type="entry name" value="PT_UbiA"/>
    <property type="match status" value="1"/>
</dbReference>
<name>A0A257LUP6_UNCW3</name>
<evidence type="ECO:0000256" key="1">
    <source>
        <dbReference type="ARBA" id="ARBA00004141"/>
    </source>
</evidence>
<dbReference type="InterPro" id="IPR050475">
    <property type="entry name" value="Prenyltransferase_related"/>
</dbReference>
<dbReference type="PANTHER" id="PTHR42723:SF1">
    <property type="entry name" value="CHLOROPHYLL SYNTHASE, CHLOROPLASTIC"/>
    <property type="match status" value="1"/>
</dbReference>
<evidence type="ECO:0000256" key="5">
    <source>
        <dbReference type="SAM" id="Phobius"/>
    </source>
</evidence>
<evidence type="ECO:0000256" key="4">
    <source>
        <dbReference type="ARBA" id="ARBA00023136"/>
    </source>
</evidence>
<evidence type="ECO:0000256" key="2">
    <source>
        <dbReference type="ARBA" id="ARBA00022692"/>
    </source>
</evidence>
<dbReference type="EMBL" id="NMUJ01000019">
    <property type="protein sequence ID" value="OYV03150.1"/>
    <property type="molecule type" value="Genomic_DNA"/>
</dbReference>
<dbReference type="PANTHER" id="PTHR42723">
    <property type="entry name" value="CHLOROPHYLL SYNTHASE"/>
    <property type="match status" value="1"/>
</dbReference>
<feature type="transmembrane region" description="Helical" evidence="5">
    <location>
        <begin position="137"/>
        <end position="155"/>
    </location>
</feature>
<sequence length="302" mass="34808">MIRLLDYMFLLRPSLMVPSWTFLLLGYYHATGKLIHLSVAFWWAFFIMTLLMGGTYILNQIVDRESDRINRKLFLISEGYIAVRPAYTYMCALWVAAVGLSLWRFTRYEYLFLIAIIMGVTYSLPPFKFKARPFIDIIWNAIGYGYVNFLIGWMTGNPITIRATVIAIPYVLLVAGVFVNTTVLDIEGDKRVGELTTGVYLGANRAAKLALTLMVLTVVISYILRVWIALGVAVFALPFYISAGIRGRREDYFLSVRLSAPMPSIVMSIFYPIFIPIWGLMFFSMRWYYKRRFDLIYPKLIG</sequence>